<comment type="caution">
    <text evidence="8">The sequence shown here is derived from an EMBL/GenBank/DDBJ whole genome shotgun (WGS) entry which is preliminary data.</text>
</comment>
<dbReference type="Gene3D" id="3.90.79.10">
    <property type="entry name" value="Nucleoside Triphosphate Pyrophosphohydrolase"/>
    <property type="match status" value="1"/>
</dbReference>
<dbReference type="InterPro" id="IPR015797">
    <property type="entry name" value="NUDIX_hydrolase-like_dom_sf"/>
</dbReference>
<dbReference type="Proteomes" id="UP000711391">
    <property type="component" value="Unassembled WGS sequence"/>
</dbReference>
<evidence type="ECO:0000256" key="2">
    <source>
        <dbReference type="ARBA" id="ARBA00001946"/>
    </source>
</evidence>
<gene>
    <name evidence="8" type="ORF">ISQ64_00025</name>
</gene>
<keyword evidence="6" id="KW-0464">Manganese</keyword>
<dbReference type="SUPFAM" id="SSF55811">
    <property type="entry name" value="Nudix"/>
    <property type="match status" value="1"/>
</dbReference>
<evidence type="ECO:0000256" key="3">
    <source>
        <dbReference type="ARBA" id="ARBA00022723"/>
    </source>
</evidence>
<evidence type="ECO:0000256" key="1">
    <source>
        <dbReference type="ARBA" id="ARBA00001936"/>
    </source>
</evidence>
<dbReference type="AlphaFoldDB" id="A0A937LJE2"/>
<dbReference type="PROSITE" id="PS51462">
    <property type="entry name" value="NUDIX"/>
    <property type="match status" value="1"/>
</dbReference>
<dbReference type="PANTHER" id="PTHR12992:SF11">
    <property type="entry name" value="MITOCHONDRIAL COENZYME A DIPHOSPHATASE NUDT8"/>
    <property type="match status" value="1"/>
</dbReference>
<dbReference type="GO" id="GO:0046872">
    <property type="term" value="F:metal ion binding"/>
    <property type="evidence" value="ECO:0007669"/>
    <property type="project" value="UniProtKB-KW"/>
</dbReference>
<dbReference type="Pfam" id="PF00293">
    <property type="entry name" value="NUDIX"/>
    <property type="match status" value="1"/>
</dbReference>
<dbReference type="EMBL" id="JADHQD010000001">
    <property type="protein sequence ID" value="MBL6817779.1"/>
    <property type="molecule type" value="Genomic_DNA"/>
</dbReference>
<evidence type="ECO:0000256" key="5">
    <source>
        <dbReference type="ARBA" id="ARBA00022842"/>
    </source>
</evidence>
<feature type="domain" description="Nudix hydrolase" evidence="7">
    <location>
        <begin position="20"/>
        <end position="163"/>
    </location>
</feature>
<reference evidence="8" key="1">
    <citation type="submission" date="2020-10" db="EMBL/GenBank/DDBJ databases">
        <title>Microbiome of the Black Sea water column analyzed by genome centric metagenomics.</title>
        <authorList>
            <person name="Cabello-Yeves P.J."/>
            <person name="Callieri C."/>
            <person name="Picazo A."/>
            <person name="Mehrshad M."/>
            <person name="Haro-Moreno J.M."/>
            <person name="Roda-Garcia J."/>
            <person name="Dzembekova N."/>
            <person name="Slabakova V."/>
            <person name="Slabakova N."/>
            <person name="Moncheva S."/>
            <person name="Rodriguez-Valera F."/>
        </authorList>
    </citation>
    <scope>NUCLEOTIDE SEQUENCE</scope>
    <source>
        <strain evidence="8">BS307-5m-G50</strain>
    </source>
</reference>
<protein>
    <submittedName>
        <fullName evidence="8">CoA pyrophosphatase</fullName>
    </submittedName>
</protein>
<accession>A0A937LJE2</accession>
<dbReference type="PANTHER" id="PTHR12992">
    <property type="entry name" value="NUDIX HYDROLASE"/>
    <property type="match status" value="1"/>
</dbReference>
<evidence type="ECO:0000256" key="4">
    <source>
        <dbReference type="ARBA" id="ARBA00022801"/>
    </source>
</evidence>
<keyword evidence="5" id="KW-0460">Magnesium</keyword>
<evidence type="ECO:0000256" key="6">
    <source>
        <dbReference type="ARBA" id="ARBA00023211"/>
    </source>
</evidence>
<evidence type="ECO:0000313" key="9">
    <source>
        <dbReference type="Proteomes" id="UP000711391"/>
    </source>
</evidence>
<dbReference type="GO" id="GO:0010945">
    <property type="term" value="F:coenzyme A diphosphatase activity"/>
    <property type="evidence" value="ECO:0007669"/>
    <property type="project" value="InterPro"/>
</dbReference>
<organism evidence="8 9">
    <name type="scientific">SAR86 cluster bacterium</name>
    <dbReference type="NCBI Taxonomy" id="2030880"/>
    <lineage>
        <taxon>Bacteria</taxon>
        <taxon>Pseudomonadati</taxon>
        <taxon>Pseudomonadota</taxon>
        <taxon>Gammaproteobacteria</taxon>
        <taxon>SAR86 cluster</taxon>
    </lineage>
</organism>
<dbReference type="InterPro" id="IPR045121">
    <property type="entry name" value="CoAse"/>
</dbReference>
<keyword evidence="3" id="KW-0479">Metal-binding</keyword>
<evidence type="ECO:0000259" key="7">
    <source>
        <dbReference type="PROSITE" id="PS51462"/>
    </source>
</evidence>
<dbReference type="CDD" id="cd03426">
    <property type="entry name" value="NUDIX_CoAse_Nudt7"/>
    <property type="match status" value="1"/>
</dbReference>
<keyword evidence="4" id="KW-0378">Hydrolase</keyword>
<dbReference type="InterPro" id="IPR000086">
    <property type="entry name" value="NUDIX_hydrolase_dom"/>
</dbReference>
<sequence length="200" mass="22822">MLDSIKQKLEKLNPTKTTSLKKAGVLIGILYHDEFVDKPEVIFTQRSSKVSTHSGEVSFPGGKWDETDKNLAETALRESNEEINLKVDDVELAGSLNYLVSKHKIEVNPYIGLITKKQNLKDNDEIEKIFTVPLDYLLDSKNAKQHKIERHNTNVIVPSWVYNEQVIWGLTAMITADFVNTCFDAGVRVDLDIIRDHYDY</sequence>
<proteinExistence type="predicted"/>
<comment type="cofactor">
    <cofactor evidence="2">
        <name>Mg(2+)</name>
        <dbReference type="ChEBI" id="CHEBI:18420"/>
    </cofactor>
</comment>
<evidence type="ECO:0000313" key="8">
    <source>
        <dbReference type="EMBL" id="MBL6817779.1"/>
    </source>
</evidence>
<comment type="cofactor">
    <cofactor evidence="1">
        <name>Mn(2+)</name>
        <dbReference type="ChEBI" id="CHEBI:29035"/>
    </cofactor>
</comment>
<name>A0A937LJE2_9GAMM</name>